<dbReference type="Proteomes" id="UP000653493">
    <property type="component" value="Unassembled WGS sequence"/>
</dbReference>
<reference evidence="2" key="1">
    <citation type="journal article" date="2014" name="Int. J. Syst. Evol. Microbiol.">
        <title>Complete genome sequence of Corynebacterium casei LMG S-19264T (=DSM 44701T), isolated from a smear-ripened cheese.</title>
        <authorList>
            <consortium name="US DOE Joint Genome Institute (JGI-PGF)"/>
            <person name="Walter F."/>
            <person name="Albersmeier A."/>
            <person name="Kalinowski J."/>
            <person name="Ruckert C."/>
        </authorList>
    </citation>
    <scope>NUCLEOTIDE SEQUENCE</scope>
    <source>
        <strain evidence="2">JCM 4234</strain>
    </source>
</reference>
<protein>
    <recommendedName>
        <fullName evidence="4">DUF3093 domain-containing protein</fullName>
    </recommendedName>
</protein>
<evidence type="ECO:0000256" key="1">
    <source>
        <dbReference type="SAM" id="Phobius"/>
    </source>
</evidence>
<dbReference type="AlphaFoldDB" id="A0A918LIK1"/>
<evidence type="ECO:0000313" key="2">
    <source>
        <dbReference type="EMBL" id="GGS51822.1"/>
    </source>
</evidence>
<proteinExistence type="predicted"/>
<gene>
    <name evidence="2" type="ORF">GCM10010238_46700</name>
</gene>
<organism evidence="2 3">
    <name type="scientific">Streptomyces griseoviridis</name>
    <dbReference type="NCBI Taxonomy" id="45398"/>
    <lineage>
        <taxon>Bacteria</taxon>
        <taxon>Bacillati</taxon>
        <taxon>Actinomycetota</taxon>
        <taxon>Actinomycetes</taxon>
        <taxon>Kitasatosporales</taxon>
        <taxon>Streptomycetaceae</taxon>
        <taxon>Streptomyces</taxon>
    </lineage>
</organism>
<accession>A0A918LIK1</accession>
<dbReference type="InterPro" id="IPR021443">
    <property type="entry name" value="DUF3093"/>
</dbReference>
<dbReference type="Pfam" id="PF11292">
    <property type="entry name" value="DUF3093"/>
    <property type="match status" value="1"/>
</dbReference>
<name>A0A918LIK1_STRGD</name>
<evidence type="ECO:0008006" key="4">
    <source>
        <dbReference type="Google" id="ProtNLM"/>
    </source>
</evidence>
<keyword evidence="1" id="KW-0812">Transmembrane</keyword>
<keyword evidence="1" id="KW-0472">Membrane</keyword>
<keyword evidence="3" id="KW-1185">Reference proteome</keyword>
<reference evidence="2" key="2">
    <citation type="submission" date="2020-09" db="EMBL/GenBank/DDBJ databases">
        <authorList>
            <person name="Sun Q."/>
            <person name="Ohkuma M."/>
        </authorList>
    </citation>
    <scope>NUCLEOTIDE SEQUENCE</scope>
    <source>
        <strain evidence="2">JCM 4234</strain>
    </source>
</reference>
<comment type="caution">
    <text evidence="2">The sequence shown here is derived from an EMBL/GenBank/DDBJ whole genome shotgun (WGS) entry which is preliminary data.</text>
</comment>
<sequence>MGEPGGALVGGLHGELGGDRHTVAGPCHQVQSVGLVAAAAEALPVVRAERFAGRGGIGVPYGLHGVGGGLKGRGSTTHRRRPYRSALAADPPRSRAKLGSMQLSAAPYEERLTAPRSSWLLCFLVGLAIAIVLVPFGTLPILGGLACGTAAAAVVTSSYGAVRIRVVGDSLIAGEAKVPVAALGEAVVMDAEEARAWRTYKADTRAFLLLRAYIPTALRVEVTDPEDPTPYLYLSTREPERLAEAIETAKRSAAA</sequence>
<dbReference type="EMBL" id="BMSL01000015">
    <property type="protein sequence ID" value="GGS51822.1"/>
    <property type="molecule type" value="Genomic_DNA"/>
</dbReference>
<evidence type="ECO:0000313" key="3">
    <source>
        <dbReference type="Proteomes" id="UP000653493"/>
    </source>
</evidence>
<feature type="transmembrane region" description="Helical" evidence="1">
    <location>
        <begin position="118"/>
        <end position="136"/>
    </location>
</feature>
<keyword evidence="1" id="KW-1133">Transmembrane helix</keyword>